<sequence>MVFSFFKKKDAEPDEPLPRQPRIIQPKPVAPPPGAQAGGSSSSKEEAEDQRELPVLDFTTIGPTTISGARIDVVESSDQLSPAMEQAAISFANDQIDDAISILAADIETTEGQHAFDTWLMLFDLYQMRNRRAEFDELAMKFVVVYERSAPVWRNTDTSKPKPAATPQAKAGGPYFLFPQKVIADGIEVLLDQLEKHTQGGVAVRLDFGRIEDIEPAAAAAIVARWVKFKKKKAKFQPTGGPALAEKLKARIEVMRKVDDEAPYWLLLLEIFQLLGLQEDFENTAVDYAVTYEMSPPSWDATAKTKTVAEVAAEEAKLRAEAPPPEPVLDAYRFDGAIISATEAMFTALNTYANSHDEVRIDFSHVPRVDFVSAGMLMNVLVGLTAQSKRVTIFGANELIVALFRIMGISDVATIVRKK</sequence>
<keyword evidence="4" id="KW-1185">Reference proteome</keyword>
<accession>A0ABQ5YDM6</accession>
<feature type="domain" description="STAS" evidence="2">
    <location>
        <begin position="332"/>
        <end position="419"/>
    </location>
</feature>
<comment type="caution">
    <text evidence="3">The sequence shown here is derived from an EMBL/GenBank/DDBJ whole genome shotgun (WGS) entry which is preliminary data.</text>
</comment>
<dbReference type="InterPro" id="IPR058548">
    <property type="entry name" value="MlaB-like_STAS"/>
</dbReference>
<dbReference type="EMBL" id="BSOG01000001">
    <property type="protein sequence ID" value="GLR12093.1"/>
    <property type="molecule type" value="Genomic_DNA"/>
</dbReference>
<reference evidence="4" key="1">
    <citation type="journal article" date="2019" name="Int. J. Syst. Evol. Microbiol.">
        <title>The Global Catalogue of Microorganisms (GCM) 10K type strain sequencing project: providing services to taxonomists for standard genome sequencing and annotation.</title>
        <authorList>
            <consortium name="The Broad Institute Genomics Platform"/>
            <consortium name="The Broad Institute Genome Sequencing Center for Infectious Disease"/>
            <person name="Wu L."/>
            <person name="Ma J."/>
        </authorList>
    </citation>
    <scope>NUCLEOTIDE SEQUENCE [LARGE SCALE GENOMIC DNA]</scope>
    <source>
        <strain evidence="4">NBRC 110044</strain>
    </source>
</reference>
<dbReference type="SUPFAM" id="SSF52091">
    <property type="entry name" value="SpoIIaa-like"/>
    <property type="match status" value="1"/>
</dbReference>
<organism evidence="3 4">
    <name type="scientific">Chitinimonas prasina</name>
    <dbReference type="NCBI Taxonomy" id="1434937"/>
    <lineage>
        <taxon>Bacteria</taxon>
        <taxon>Pseudomonadati</taxon>
        <taxon>Pseudomonadota</taxon>
        <taxon>Betaproteobacteria</taxon>
        <taxon>Neisseriales</taxon>
        <taxon>Chitinibacteraceae</taxon>
        <taxon>Chitinimonas</taxon>
    </lineage>
</organism>
<proteinExistence type="predicted"/>
<protein>
    <recommendedName>
        <fullName evidence="2">STAS domain-containing protein</fullName>
    </recommendedName>
</protein>
<evidence type="ECO:0000313" key="3">
    <source>
        <dbReference type="EMBL" id="GLR12093.1"/>
    </source>
</evidence>
<evidence type="ECO:0000313" key="4">
    <source>
        <dbReference type="Proteomes" id="UP001156706"/>
    </source>
</evidence>
<dbReference type="Pfam" id="PF13466">
    <property type="entry name" value="STAS_2"/>
    <property type="match status" value="1"/>
</dbReference>
<gene>
    <name evidence="3" type="ORF">GCM10007907_08830</name>
</gene>
<dbReference type="InterPro" id="IPR002645">
    <property type="entry name" value="STAS_dom"/>
</dbReference>
<feature type="region of interest" description="Disordered" evidence="1">
    <location>
        <begin position="1"/>
        <end position="54"/>
    </location>
</feature>
<dbReference type="PROSITE" id="PS50801">
    <property type="entry name" value="STAS"/>
    <property type="match status" value="1"/>
</dbReference>
<evidence type="ECO:0000259" key="2">
    <source>
        <dbReference type="PROSITE" id="PS50801"/>
    </source>
</evidence>
<dbReference type="Gene3D" id="3.30.750.24">
    <property type="entry name" value="STAS domain"/>
    <property type="match status" value="1"/>
</dbReference>
<evidence type="ECO:0000256" key="1">
    <source>
        <dbReference type="SAM" id="MobiDB-lite"/>
    </source>
</evidence>
<dbReference type="InterPro" id="IPR036513">
    <property type="entry name" value="STAS_dom_sf"/>
</dbReference>
<dbReference type="Proteomes" id="UP001156706">
    <property type="component" value="Unassembled WGS sequence"/>
</dbReference>
<name>A0ABQ5YDM6_9NEIS</name>